<dbReference type="Proteomes" id="UP000094112">
    <property type="component" value="Unassembled WGS sequence"/>
</dbReference>
<evidence type="ECO:0000256" key="1">
    <source>
        <dbReference type="SAM" id="MobiDB-lite"/>
    </source>
</evidence>
<dbReference type="RefSeq" id="XP_019039087.1">
    <property type="nucleotide sequence ID" value="XM_019186327.1"/>
</dbReference>
<feature type="compositionally biased region" description="Low complexity" evidence="1">
    <location>
        <begin position="119"/>
        <end position="132"/>
    </location>
</feature>
<feature type="region of interest" description="Disordered" evidence="1">
    <location>
        <begin position="119"/>
        <end position="148"/>
    </location>
</feature>
<dbReference type="EMBL" id="KV454210">
    <property type="protein sequence ID" value="ODQ59880.1"/>
    <property type="molecule type" value="Genomic_DNA"/>
</dbReference>
<dbReference type="GeneID" id="30203573"/>
<accession>A0A1E3P3P8</accession>
<keyword evidence="3" id="KW-1185">Reference proteome</keyword>
<feature type="region of interest" description="Disordered" evidence="1">
    <location>
        <begin position="273"/>
        <end position="314"/>
    </location>
</feature>
<reference evidence="2 3" key="1">
    <citation type="journal article" date="2016" name="Proc. Natl. Acad. Sci. U.S.A.">
        <title>Comparative genomics of biotechnologically important yeasts.</title>
        <authorList>
            <person name="Riley R."/>
            <person name="Haridas S."/>
            <person name="Wolfe K.H."/>
            <person name="Lopes M.R."/>
            <person name="Hittinger C.T."/>
            <person name="Goeker M."/>
            <person name="Salamov A.A."/>
            <person name="Wisecaver J.H."/>
            <person name="Long T.M."/>
            <person name="Calvey C.H."/>
            <person name="Aerts A.L."/>
            <person name="Barry K.W."/>
            <person name="Choi C."/>
            <person name="Clum A."/>
            <person name="Coughlan A.Y."/>
            <person name="Deshpande S."/>
            <person name="Douglass A.P."/>
            <person name="Hanson S.J."/>
            <person name="Klenk H.-P."/>
            <person name="LaButti K.M."/>
            <person name="Lapidus A."/>
            <person name="Lindquist E.A."/>
            <person name="Lipzen A.M."/>
            <person name="Meier-Kolthoff J.P."/>
            <person name="Ohm R.A."/>
            <person name="Otillar R.P."/>
            <person name="Pangilinan J.L."/>
            <person name="Peng Y."/>
            <person name="Rokas A."/>
            <person name="Rosa C.A."/>
            <person name="Scheuner C."/>
            <person name="Sibirny A.A."/>
            <person name="Slot J.C."/>
            <person name="Stielow J.B."/>
            <person name="Sun H."/>
            <person name="Kurtzman C.P."/>
            <person name="Blackwell M."/>
            <person name="Grigoriev I.V."/>
            <person name="Jeffries T.W."/>
        </authorList>
    </citation>
    <scope>NUCLEOTIDE SEQUENCE [LARGE SCALE GENOMIC DNA]</scope>
    <source>
        <strain evidence="3">ATCC 58044 / CBS 1984 / NCYC 433 / NRRL Y-366-8</strain>
    </source>
</reference>
<feature type="compositionally biased region" description="Polar residues" evidence="1">
    <location>
        <begin position="288"/>
        <end position="314"/>
    </location>
</feature>
<protein>
    <submittedName>
        <fullName evidence="2">Uncharacterized protein</fullName>
    </submittedName>
</protein>
<gene>
    <name evidence="2" type="ORF">WICANDRAFT_91873</name>
</gene>
<dbReference type="AlphaFoldDB" id="A0A1E3P3P8"/>
<evidence type="ECO:0000313" key="2">
    <source>
        <dbReference type="EMBL" id="ODQ59880.1"/>
    </source>
</evidence>
<organism evidence="2 3">
    <name type="scientific">Wickerhamomyces anomalus (strain ATCC 58044 / CBS 1984 / NCYC 433 / NRRL Y-366-8)</name>
    <name type="common">Yeast</name>
    <name type="synonym">Hansenula anomala</name>
    <dbReference type="NCBI Taxonomy" id="683960"/>
    <lineage>
        <taxon>Eukaryota</taxon>
        <taxon>Fungi</taxon>
        <taxon>Dikarya</taxon>
        <taxon>Ascomycota</taxon>
        <taxon>Saccharomycotina</taxon>
        <taxon>Saccharomycetes</taxon>
        <taxon>Phaffomycetales</taxon>
        <taxon>Wickerhamomycetaceae</taxon>
        <taxon>Wickerhamomyces</taxon>
    </lineage>
</organism>
<proteinExistence type="predicted"/>
<evidence type="ECO:0000313" key="3">
    <source>
        <dbReference type="Proteomes" id="UP000094112"/>
    </source>
</evidence>
<feature type="non-terminal residue" evidence="2">
    <location>
        <position position="314"/>
    </location>
</feature>
<name>A0A1E3P3P8_WICAA</name>
<sequence>MSEEKRPLSNDDIIMDLISEIKVEKTLLQSNIDEIVDDGAGCIDPQLLSVNNEELVEDGDLTEGGNDLEVVHFAKVSENGDISKDGDDSTLDGTELYTALHFDGSNVDLKKPQILLPTTTLPLNNGLGNPTNDDGENDDDQSVSPSVSELFEWSLQEEAPLRLDIVQYDESEPEFEPESNEQPADSQFQEVLASQIDQNNSQRYHIDGSIGDQVFPDSFKISFSTNMNSNSSIGESILHRDGSLLGQDSVLEEELNSVSRGALMHDWNEDMGSLNQLKSIPTRRTVAYSKSNSPLEEPNQDNIKPQTSTPKLKI</sequence>